<proteinExistence type="predicted"/>
<keyword evidence="2 10" id="KW-0723">Serine/threonine-protein kinase</keyword>
<evidence type="ECO:0000259" key="9">
    <source>
        <dbReference type="Pfam" id="PF01163"/>
    </source>
</evidence>
<feature type="domain" description="RIO-type" evidence="9">
    <location>
        <begin position="94"/>
        <end position="189"/>
    </location>
</feature>
<gene>
    <name evidence="10" type="primary">rio1</name>
    <name evidence="10" type="ORF">HSR121_2110</name>
</gene>
<comment type="catalytic activity">
    <reaction evidence="8">
        <text>L-seryl-[protein] + ATP = O-phospho-L-seryl-[protein] + ADP + H(+)</text>
        <dbReference type="Rhea" id="RHEA:17989"/>
        <dbReference type="Rhea" id="RHEA-COMP:9863"/>
        <dbReference type="Rhea" id="RHEA-COMP:11604"/>
        <dbReference type="ChEBI" id="CHEBI:15378"/>
        <dbReference type="ChEBI" id="CHEBI:29999"/>
        <dbReference type="ChEBI" id="CHEBI:30616"/>
        <dbReference type="ChEBI" id="CHEBI:83421"/>
        <dbReference type="ChEBI" id="CHEBI:456216"/>
        <dbReference type="EC" id="2.7.11.1"/>
    </reaction>
</comment>
<reference evidence="10" key="1">
    <citation type="submission" date="2020-11" db="EMBL/GenBank/DDBJ databases">
        <title>Carbohydrate-dependent, anaerobic sulfur respiration: A novel catabolism in halophilic archaea.</title>
        <authorList>
            <person name="Sorokin D.Y."/>
            <person name="Messina E."/>
            <person name="Smedile F."/>
            <person name="La Cono V."/>
            <person name="Hallsworth J.E."/>
            <person name="Yakimov M.M."/>
        </authorList>
    </citation>
    <scope>NUCLEOTIDE SEQUENCE</scope>
    <source>
        <strain evidence="10">HSR12-1</strain>
    </source>
</reference>
<evidence type="ECO:0000256" key="3">
    <source>
        <dbReference type="ARBA" id="ARBA00022679"/>
    </source>
</evidence>
<keyword evidence="4" id="KW-0547">Nucleotide-binding</keyword>
<name>A0A897N1Q1_9EURY</name>
<evidence type="ECO:0000313" key="11">
    <source>
        <dbReference type="Proteomes" id="UP000663525"/>
    </source>
</evidence>
<dbReference type="Proteomes" id="UP000663525">
    <property type="component" value="Chromosome"/>
</dbReference>
<dbReference type="EC" id="2.7.11.1" evidence="1"/>
<evidence type="ECO:0000313" key="10">
    <source>
        <dbReference type="EMBL" id="QSG06441.1"/>
    </source>
</evidence>
<evidence type="ECO:0000256" key="6">
    <source>
        <dbReference type="ARBA" id="ARBA00022840"/>
    </source>
</evidence>
<dbReference type="SUPFAM" id="SSF56112">
    <property type="entry name" value="Protein kinase-like (PK-like)"/>
    <property type="match status" value="1"/>
</dbReference>
<dbReference type="GO" id="GO:0004674">
    <property type="term" value="F:protein serine/threonine kinase activity"/>
    <property type="evidence" value="ECO:0007669"/>
    <property type="project" value="UniProtKB-KW"/>
</dbReference>
<evidence type="ECO:0000256" key="4">
    <source>
        <dbReference type="ARBA" id="ARBA00022741"/>
    </source>
</evidence>
<keyword evidence="5 10" id="KW-0418">Kinase</keyword>
<evidence type="ECO:0000256" key="7">
    <source>
        <dbReference type="ARBA" id="ARBA00047899"/>
    </source>
</evidence>
<sequence>MAFRRLLRGQVDRERLESVARAVAERHGQSVDRIEVLDADNWLSTPFVLDDQYFVKVVSRQHSLVHALLTTGRNLGAFSSGTEGFFEHFSTPAEMADHELAAARKMHDLGINVPRPLEAFEHDGLGVVVMEYLPDFTTLDAAPVGDVRAHAASLFEWLTAMHEAGFAHGDLRAENVLLSRGELYFIDAAAVDERRIHDARAYDIACALAVLEPIIGASDAVAAAATVCDEETLLAAGDFLDFVSIRPDHRFDARAVHGELEKAATRGGKRGRSE</sequence>
<evidence type="ECO:0000256" key="1">
    <source>
        <dbReference type="ARBA" id="ARBA00012513"/>
    </source>
</evidence>
<dbReference type="EMBL" id="CP064787">
    <property type="protein sequence ID" value="QSG06441.1"/>
    <property type="molecule type" value="Genomic_DNA"/>
</dbReference>
<evidence type="ECO:0000256" key="8">
    <source>
        <dbReference type="ARBA" id="ARBA00048679"/>
    </source>
</evidence>
<dbReference type="InterPro" id="IPR011009">
    <property type="entry name" value="Kinase-like_dom_sf"/>
</dbReference>
<protein>
    <recommendedName>
        <fullName evidence="1">non-specific serine/threonine protein kinase</fullName>
        <ecNumber evidence="1">2.7.11.1</ecNumber>
    </recommendedName>
</protein>
<dbReference type="GeneID" id="68855676"/>
<keyword evidence="6" id="KW-0067">ATP-binding</keyword>
<evidence type="ECO:0000256" key="5">
    <source>
        <dbReference type="ARBA" id="ARBA00022777"/>
    </source>
</evidence>
<dbReference type="Pfam" id="PF01163">
    <property type="entry name" value="RIO1"/>
    <property type="match status" value="1"/>
</dbReference>
<accession>A0A897N1Q1</accession>
<dbReference type="Gene3D" id="1.10.510.10">
    <property type="entry name" value="Transferase(Phosphotransferase) domain 1"/>
    <property type="match status" value="1"/>
</dbReference>
<dbReference type="RefSeq" id="WP_229112896.1">
    <property type="nucleotide sequence ID" value="NZ_CP064787.1"/>
</dbReference>
<keyword evidence="3" id="KW-0808">Transferase</keyword>
<organism evidence="10 11">
    <name type="scientific">Halapricum desulfuricans</name>
    <dbReference type="NCBI Taxonomy" id="2841257"/>
    <lineage>
        <taxon>Archaea</taxon>
        <taxon>Methanobacteriati</taxon>
        <taxon>Methanobacteriota</taxon>
        <taxon>Stenosarchaea group</taxon>
        <taxon>Halobacteria</taxon>
        <taxon>Halobacteriales</taxon>
        <taxon>Haloarculaceae</taxon>
        <taxon>Halapricum</taxon>
    </lineage>
</organism>
<dbReference type="GO" id="GO:0005524">
    <property type="term" value="F:ATP binding"/>
    <property type="evidence" value="ECO:0007669"/>
    <property type="project" value="UniProtKB-KW"/>
</dbReference>
<comment type="catalytic activity">
    <reaction evidence="7">
        <text>L-threonyl-[protein] + ATP = O-phospho-L-threonyl-[protein] + ADP + H(+)</text>
        <dbReference type="Rhea" id="RHEA:46608"/>
        <dbReference type="Rhea" id="RHEA-COMP:11060"/>
        <dbReference type="Rhea" id="RHEA-COMP:11605"/>
        <dbReference type="ChEBI" id="CHEBI:15378"/>
        <dbReference type="ChEBI" id="CHEBI:30013"/>
        <dbReference type="ChEBI" id="CHEBI:30616"/>
        <dbReference type="ChEBI" id="CHEBI:61977"/>
        <dbReference type="ChEBI" id="CHEBI:456216"/>
        <dbReference type="EC" id="2.7.11.1"/>
    </reaction>
</comment>
<dbReference type="AlphaFoldDB" id="A0A897N1Q1"/>
<dbReference type="InterPro" id="IPR018934">
    <property type="entry name" value="RIO_dom"/>
</dbReference>
<evidence type="ECO:0000256" key="2">
    <source>
        <dbReference type="ARBA" id="ARBA00022527"/>
    </source>
</evidence>